<evidence type="ECO:0000256" key="5">
    <source>
        <dbReference type="ARBA" id="ARBA00022917"/>
    </source>
</evidence>
<evidence type="ECO:0000256" key="1">
    <source>
        <dbReference type="ARBA" id="ARBA00006303"/>
    </source>
</evidence>
<organism evidence="9 10">
    <name type="scientific">Lasiosphaeria miniovina</name>
    <dbReference type="NCBI Taxonomy" id="1954250"/>
    <lineage>
        <taxon>Eukaryota</taxon>
        <taxon>Fungi</taxon>
        <taxon>Dikarya</taxon>
        <taxon>Ascomycota</taxon>
        <taxon>Pezizomycotina</taxon>
        <taxon>Sordariomycetes</taxon>
        <taxon>Sordariomycetidae</taxon>
        <taxon>Sordariales</taxon>
        <taxon>Lasiosphaeriaceae</taxon>
        <taxon>Lasiosphaeria</taxon>
    </lineage>
</organism>
<dbReference type="GO" id="GO:0006422">
    <property type="term" value="P:aspartyl-tRNA aminoacylation"/>
    <property type="evidence" value="ECO:0007669"/>
    <property type="project" value="TreeGrafter"/>
</dbReference>
<dbReference type="HAMAP" id="MF_00044">
    <property type="entry name" value="Asp_tRNA_synth_type1"/>
    <property type="match status" value="1"/>
</dbReference>
<dbReference type="Gene3D" id="2.40.50.140">
    <property type="entry name" value="Nucleic acid-binding proteins"/>
    <property type="match status" value="1"/>
</dbReference>
<evidence type="ECO:0000256" key="7">
    <source>
        <dbReference type="SAM" id="MobiDB-lite"/>
    </source>
</evidence>
<gene>
    <name evidence="9" type="ORF">B0T26DRAFT_684694</name>
</gene>
<feature type="domain" description="Aminoacyl-transfer RNA synthetases class-II family profile" evidence="8">
    <location>
        <begin position="241"/>
        <end position="718"/>
    </location>
</feature>
<dbReference type="GeneID" id="85324122"/>
<evidence type="ECO:0000259" key="8">
    <source>
        <dbReference type="PROSITE" id="PS50862"/>
    </source>
</evidence>
<keyword evidence="5" id="KW-0648">Protein biosynthesis</keyword>
<dbReference type="InterPro" id="IPR012340">
    <property type="entry name" value="NA-bd_OB-fold"/>
</dbReference>
<dbReference type="PANTHER" id="PTHR22594">
    <property type="entry name" value="ASPARTYL/LYSYL-TRNA SYNTHETASE"/>
    <property type="match status" value="1"/>
</dbReference>
<keyword evidence="2" id="KW-0436">Ligase</keyword>
<evidence type="ECO:0000256" key="4">
    <source>
        <dbReference type="ARBA" id="ARBA00022840"/>
    </source>
</evidence>
<dbReference type="Proteomes" id="UP001172101">
    <property type="component" value="Unassembled WGS sequence"/>
</dbReference>
<dbReference type="GO" id="GO:0004815">
    <property type="term" value="F:aspartate-tRNA ligase activity"/>
    <property type="evidence" value="ECO:0007669"/>
    <property type="project" value="TreeGrafter"/>
</dbReference>
<dbReference type="Gene3D" id="3.30.1360.30">
    <property type="entry name" value="GAD-like domain"/>
    <property type="match status" value="1"/>
</dbReference>
<dbReference type="SUPFAM" id="SSF55681">
    <property type="entry name" value="Class II aaRS and biotin synthetases"/>
    <property type="match status" value="1"/>
</dbReference>
<dbReference type="InterPro" id="IPR004115">
    <property type="entry name" value="GAD-like_sf"/>
</dbReference>
<evidence type="ECO:0000313" key="10">
    <source>
        <dbReference type="Proteomes" id="UP001172101"/>
    </source>
</evidence>
<dbReference type="AlphaFoldDB" id="A0AA40BFZ0"/>
<keyword evidence="6" id="KW-0030">Aminoacyl-tRNA synthetase</keyword>
<dbReference type="PANTHER" id="PTHR22594:SF5">
    <property type="entry name" value="ASPARTATE--TRNA LIGASE, MITOCHONDRIAL"/>
    <property type="match status" value="1"/>
</dbReference>
<dbReference type="InterPro" id="IPR002312">
    <property type="entry name" value="Asp/Asn-tRNA-synth_IIb"/>
</dbReference>
<evidence type="ECO:0000256" key="3">
    <source>
        <dbReference type="ARBA" id="ARBA00022741"/>
    </source>
</evidence>
<keyword evidence="10" id="KW-1185">Reference proteome</keyword>
<dbReference type="InterPro" id="IPR004364">
    <property type="entry name" value="Aa-tRNA-synt_II"/>
</dbReference>
<evidence type="ECO:0000256" key="6">
    <source>
        <dbReference type="ARBA" id="ARBA00023146"/>
    </source>
</evidence>
<dbReference type="PRINTS" id="PR01042">
    <property type="entry name" value="TRNASYNTHASP"/>
</dbReference>
<dbReference type="GO" id="GO:0005524">
    <property type="term" value="F:ATP binding"/>
    <property type="evidence" value="ECO:0007669"/>
    <property type="project" value="UniProtKB-KW"/>
</dbReference>
<keyword evidence="4" id="KW-0067">ATP-binding</keyword>
<dbReference type="EMBL" id="JAUIRO010000001">
    <property type="protein sequence ID" value="KAK0733527.1"/>
    <property type="molecule type" value="Genomic_DNA"/>
</dbReference>
<accession>A0AA40BFZ0</accession>
<dbReference type="NCBIfam" id="TIGR00459">
    <property type="entry name" value="aspS_bact"/>
    <property type="match status" value="1"/>
</dbReference>
<evidence type="ECO:0000313" key="9">
    <source>
        <dbReference type="EMBL" id="KAK0733527.1"/>
    </source>
</evidence>
<dbReference type="PROSITE" id="PS50862">
    <property type="entry name" value="AA_TRNA_LIGASE_II"/>
    <property type="match status" value="1"/>
</dbReference>
<sequence>MAQPRVSLRRLCKLESNGPLAQCRSQLMQIQSRGWQPLTRFSQHRLMHTRDDHDNSTSRAFQGPASTKLDFRKLAGQELRQEWSQYNNFSKASEAHEFAVGNQVVVHGFLGARRILHKNLLFANIRVEHGPHFQVTVKGPEACEAFKLVPLNAPVSVTGTVTELISEKDLAAGAQPSGRFPNGVTKIDLDLEAVQALNVWPKEVIVSRNVQFPPKSRHLQIRFSQPLSSRLLARPKIAFQLRKSLESQGFTEVETPILFKSTPEGAREFLVPTRRKGFAYALPQSPQQYKQILMASGVRAYYQFARCFRDEDLRADRQLEFTQLDLEMAFATGQDVMQAVESLVSELPAALNAQFNIAKQGDDVFPIPKWSKPEGQKLDLSWPEMPSPFLRLTYQEAMTRFGSDKPDLRIQFEIRRVDQVLPSAFVQMITDIKSPVVEAFRFRPQLVSEEEAEASSNPISPFTTECIEAFGPEAARFGGGAPVALVFDTKKPLCGLSSLGHAGFEGLTSGAPGLEDFADLEDGDVVVFQARRDAAFQGGATALGTFRNLVYQRAVSSGLLPRDLSFKFLWVVNFPLFTPDKLSGPGQGGGAGFSATHHPFTAPLTDEDVELLATNPLKARGDHYDLVVNGIELGGGSRRIHVAKMQEYVMKEVLKMTDKGMGLFKHLLAALGAGCPPHAGFALGFDRLVAVLTHTNSLRDVIAFPKSIKGDDLMVKSPGKITNEELKTYHLSIATPKIQAAPAVGPSEVPKETPAEVPAEAAATR</sequence>
<reference evidence="9" key="1">
    <citation type="submission" date="2023-06" db="EMBL/GenBank/DDBJ databases">
        <title>Genome-scale phylogeny and comparative genomics of the fungal order Sordariales.</title>
        <authorList>
            <consortium name="Lawrence Berkeley National Laboratory"/>
            <person name="Hensen N."/>
            <person name="Bonometti L."/>
            <person name="Westerberg I."/>
            <person name="Brannstrom I.O."/>
            <person name="Guillou S."/>
            <person name="Cros-Aarteil S."/>
            <person name="Calhoun S."/>
            <person name="Haridas S."/>
            <person name="Kuo A."/>
            <person name="Mondo S."/>
            <person name="Pangilinan J."/>
            <person name="Riley R."/>
            <person name="LaButti K."/>
            <person name="Andreopoulos B."/>
            <person name="Lipzen A."/>
            <person name="Chen C."/>
            <person name="Yanf M."/>
            <person name="Daum C."/>
            <person name="Ng V."/>
            <person name="Clum A."/>
            <person name="Steindorff A."/>
            <person name="Ohm R."/>
            <person name="Martin F."/>
            <person name="Silar P."/>
            <person name="Natvig D."/>
            <person name="Lalanne C."/>
            <person name="Gautier V."/>
            <person name="Ament-velasquez S.L."/>
            <person name="Kruys A."/>
            <person name="Hutchinson M.I."/>
            <person name="Powell A.J."/>
            <person name="Barry K."/>
            <person name="Miller A.N."/>
            <person name="Grigoriev I.V."/>
            <person name="Debuchy R."/>
            <person name="Gladieux P."/>
            <person name="Thoren M.H."/>
            <person name="Johannesson H."/>
        </authorList>
    </citation>
    <scope>NUCLEOTIDE SEQUENCE</scope>
    <source>
        <strain evidence="9">SMH2392-1A</strain>
    </source>
</reference>
<dbReference type="InterPro" id="IPR045864">
    <property type="entry name" value="aa-tRNA-synth_II/BPL/LPL"/>
</dbReference>
<feature type="compositionally biased region" description="Low complexity" evidence="7">
    <location>
        <begin position="755"/>
        <end position="765"/>
    </location>
</feature>
<dbReference type="Pfam" id="PF00152">
    <property type="entry name" value="tRNA-synt_2"/>
    <property type="match status" value="1"/>
</dbReference>
<proteinExistence type="inferred from homology"/>
<dbReference type="GO" id="GO:0005739">
    <property type="term" value="C:mitochondrion"/>
    <property type="evidence" value="ECO:0007669"/>
    <property type="project" value="TreeGrafter"/>
</dbReference>
<dbReference type="Gene3D" id="3.30.930.10">
    <property type="entry name" value="Bira Bifunctional Protein, Domain 2"/>
    <property type="match status" value="1"/>
</dbReference>
<keyword evidence="3" id="KW-0547">Nucleotide-binding</keyword>
<dbReference type="InterPro" id="IPR004524">
    <property type="entry name" value="Asp-tRNA-ligase_1"/>
</dbReference>
<comment type="caution">
    <text evidence="9">The sequence shown here is derived from an EMBL/GenBank/DDBJ whole genome shotgun (WGS) entry which is preliminary data.</text>
</comment>
<evidence type="ECO:0000256" key="2">
    <source>
        <dbReference type="ARBA" id="ARBA00022598"/>
    </source>
</evidence>
<protein>
    <submittedName>
        <fullName evidence="9">Aspartyl-tRNA synthetase-like protein</fullName>
    </submittedName>
</protein>
<comment type="similarity">
    <text evidence="1">Belongs to the class-II aminoacyl-tRNA synthetase family. Type 1 subfamily.</text>
</comment>
<dbReference type="RefSeq" id="XP_060302404.1">
    <property type="nucleotide sequence ID" value="XM_060440852.1"/>
</dbReference>
<name>A0AA40BFZ0_9PEZI</name>
<dbReference type="InterPro" id="IPR006195">
    <property type="entry name" value="aa-tRNA-synth_II"/>
</dbReference>
<feature type="region of interest" description="Disordered" evidence="7">
    <location>
        <begin position="742"/>
        <end position="765"/>
    </location>
</feature>